<reference evidence="1" key="1">
    <citation type="submission" date="2024-09" db="EMBL/GenBank/DDBJ databases">
        <title>Black Yeasts Isolated from many extreme environments.</title>
        <authorList>
            <person name="Coleine C."/>
            <person name="Stajich J.E."/>
            <person name="Selbmann L."/>
        </authorList>
    </citation>
    <scope>NUCLEOTIDE SEQUENCE</scope>
    <source>
        <strain evidence="1">CCFEE 5737</strain>
    </source>
</reference>
<proteinExistence type="predicted"/>
<dbReference type="EMBL" id="JAWDJW010004914">
    <property type="protein sequence ID" value="KAK3070847.1"/>
    <property type="molecule type" value="Genomic_DNA"/>
</dbReference>
<name>A0ACC3DGF4_9PEZI</name>
<sequence length="300" mass="33355">ISHGIAVQAETLILLLQTQKRLQQLTFGLIEATATPKLTETLNLMPKILSGLQDLKVVKVKQRSKDGEQAKLCQLLFQYVASIKNLEVGCCGVGAGEEDKRSSAERWFTPIAPGPRCSARLHSLKLFAVDLTYVGSNIVQSIDASALEVLHLIGCKGAGIALGAMADYLRNEQAKLVEFLYTSEKALGHDRETSHRFRTTGLQRFLRSFSGLRRLYVNLNSKTDLVPAHCIIRHADSLEDLLVANAELEYADAYDVDDFDEICKHCKNLRQLCVSFPETCIEDERDIMAGFTYGAKSKFM</sequence>
<dbReference type="Proteomes" id="UP001186974">
    <property type="component" value="Unassembled WGS sequence"/>
</dbReference>
<feature type="non-terminal residue" evidence="1">
    <location>
        <position position="300"/>
    </location>
</feature>
<accession>A0ACC3DGF4</accession>
<comment type="caution">
    <text evidence="1">The sequence shown here is derived from an EMBL/GenBank/DDBJ whole genome shotgun (WGS) entry which is preliminary data.</text>
</comment>
<organism evidence="1 2">
    <name type="scientific">Coniosporium uncinatum</name>
    <dbReference type="NCBI Taxonomy" id="93489"/>
    <lineage>
        <taxon>Eukaryota</taxon>
        <taxon>Fungi</taxon>
        <taxon>Dikarya</taxon>
        <taxon>Ascomycota</taxon>
        <taxon>Pezizomycotina</taxon>
        <taxon>Dothideomycetes</taxon>
        <taxon>Dothideomycetes incertae sedis</taxon>
        <taxon>Coniosporium</taxon>
    </lineage>
</organism>
<protein>
    <submittedName>
        <fullName evidence="1">Uncharacterized protein</fullName>
    </submittedName>
</protein>
<evidence type="ECO:0000313" key="1">
    <source>
        <dbReference type="EMBL" id="KAK3070847.1"/>
    </source>
</evidence>
<feature type="non-terminal residue" evidence="1">
    <location>
        <position position="1"/>
    </location>
</feature>
<gene>
    <name evidence="1" type="ORF">LTS18_014999</name>
</gene>
<keyword evidence="2" id="KW-1185">Reference proteome</keyword>
<evidence type="ECO:0000313" key="2">
    <source>
        <dbReference type="Proteomes" id="UP001186974"/>
    </source>
</evidence>